<dbReference type="eggNOG" id="COG0204">
    <property type="taxonomic scope" value="Bacteria"/>
</dbReference>
<sequence>MGIVDSLLKTVVNTSYRVEIEGLSKLDFSKPVILAPNHVSILDAVLLACNLPKEVCYVVNTDIAKKYASFLSQRKFITVDPFNSYSIRKIVREVKAGVPLVLFPEGRITTTGGIMKIYSGLGYIALRTGATIYPVTLVGPERTPFSYITDKWKTHLFPKVRIRIGEAYTIPAKEGVSKRIQKEKAGSTVLRTMQTELFYAKEKHHVQLFNEMLDACRLNGPNRMIGEELTQSITYKKLVISTYALGNKLQDLVQQEQRIGTLLPTSLGHTVALFSLFYLDKTVALLNFSMGVQTVLDACETASISTILTSREFIQKANLQAMADALTKHIRVIYLEDVKASISTTDKGKALVAYVSKQRALKVNPLQESELILFTSGSESKPKGVVLTHSNIYNNIQQVLAMMDMTSKDKFLNTLPMFHSFGLTVGTILPIVTGIPVFFYPSPLHYKVIPEIAYDRNCTVLFGTSTFLAGYARTAKPYDFYAMRHVVAGAEKLKDEVRQLWMDKFGIRVMEGYGTTEASPILSLNTPLQHKKGTVGQFLPGIRYELEKIEGIAEGGNLWVDGANVMKGYLFHGKGFEPREGYYDCGDIVTVDDEGYISIVARKKRFAKIAGEMVSLNLVEQLITEVVQDTRLAAVTTGDPRKGERIYLFTSTPITMREIKEYVIAKGFSALLVPSKIVEIEELPLLGSGKVDYVTLKQWAEQETPSKR</sequence>
<proteinExistence type="inferred from homology"/>
<evidence type="ECO:0000313" key="3">
    <source>
        <dbReference type="EMBL" id="AIG27512.1"/>
    </source>
</evidence>
<dbReference type="STRING" id="1042163.BRLA_c032000"/>
<dbReference type="InterPro" id="IPR000873">
    <property type="entry name" value="AMP-dep_synth/lig_dom"/>
</dbReference>
<protein>
    <submittedName>
        <fullName evidence="3">Bifunctional protein Aas</fullName>
    </submittedName>
</protein>
<evidence type="ECO:0000256" key="1">
    <source>
        <dbReference type="ARBA" id="ARBA00006432"/>
    </source>
</evidence>
<dbReference type="GO" id="GO:0006631">
    <property type="term" value="P:fatty acid metabolic process"/>
    <property type="evidence" value="ECO:0007669"/>
    <property type="project" value="TreeGrafter"/>
</dbReference>
<organism evidence="3 4">
    <name type="scientific">Brevibacillus laterosporus LMG 15441</name>
    <dbReference type="NCBI Taxonomy" id="1042163"/>
    <lineage>
        <taxon>Bacteria</taxon>
        <taxon>Bacillati</taxon>
        <taxon>Bacillota</taxon>
        <taxon>Bacilli</taxon>
        <taxon>Bacillales</taxon>
        <taxon>Paenibacillaceae</taxon>
        <taxon>Brevibacillus</taxon>
    </lineage>
</organism>
<feature type="domain" description="Phospholipid/glycerol acyltransferase" evidence="2">
    <location>
        <begin position="32"/>
        <end position="140"/>
    </location>
</feature>
<dbReference type="Pfam" id="PF00501">
    <property type="entry name" value="AMP-binding"/>
    <property type="match status" value="1"/>
</dbReference>
<dbReference type="GO" id="GO:0016746">
    <property type="term" value="F:acyltransferase activity"/>
    <property type="evidence" value="ECO:0007669"/>
    <property type="project" value="InterPro"/>
</dbReference>
<dbReference type="HOGENOM" id="CLU_000022_59_8_9"/>
<dbReference type="AlphaFoldDB" id="A0A075R4N4"/>
<dbReference type="Gene3D" id="3.40.50.12780">
    <property type="entry name" value="N-terminal domain of ligase-like"/>
    <property type="match status" value="1"/>
</dbReference>
<evidence type="ECO:0000313" key="4">
    <source>
        <dbReference type="Proteomes" id="UP000005850"/>
    </source>
</evidence>
<dbReference type="Pfam" id="PF01553">
    <property type="entry name" value="Acyltransferase"/>
    <property type="match status" value="1"/>
</dbReference>
<dbReference type="CDD" id="cd07989">
    <property type="entry name" value="LPLAT_AGPAT-like"/>
    <property type="match status" value="1"/>
</dbReference>
<dbReference type="InterPro" id="IPR045851">
    <property type="entry name" value="AMP-bd_C_sf"/>
</dbReference>
<dbReference type="KEGG" id="blr:BRLA_c032000"/>
<dbReference type="EMBL" id="CP007806">
    <property type="protein sequence ID" value="AIG27512.1"/>
    <property type="molecule type" value="Genomic_DNA"/>
</dbReference>
<dbReference type="InterPro" id="IPR042099">
    <property type="entry name" value="ANL_N_sf"/>
</dbReference>
<dbReference type="InterPro" id="IPR020845">
    <property type="entry name" value="AMP-binding_CS"/>
</dbReference>
<dbReference type="RefSeq" id="WP_003337026.1">
    <property type="nucleotide sequence ID" value="NZ_CP007806.1"/>
</dbReference>
<reference evidence="3 4" key="1">
    <citation type="journal article" date="2011" name="J. Bacteriol.">
        <title>Genome sequence of Brevibacillus laterosporus LMG 15441, a pathogen of invertebrates.</title>
        <authorList>
            <person name="Djukic M."/>
            <person name="Poehlein A."/>
            <person name="Thurmer A."/>
            <person name="Daniel R."/>
        </authorList>
    </citation>
    <scope>NUCLEOTIDE SEQUENCE [LARGE SCALE GENOMIC DNA]</scope>
    <source>
        <strain evidence="3 4">LMG 15441</strain>
    </source>
</reference>
<dbReference type="GO" id="GO:0031956">
    <property type="term" value="F:medium-chain fatty acid-CoA ligase activity"/>
    <property type="evidence" value="ECO:0007669"/>
    <property type="project" value="TreeGrafter"/>
</dbReference>
<evidence type="ECO:0000259" key="2">
    <source>
        <dbReference type="SMART" id="SM00563"/>
    </source>
</evidence>
<dbReference type="SUPFAM" id="SSF56801">
    <property type="entry name" value="Acetyl-CoA synthetase-like"/>
    <property type="match status" value="1"/>
</dbReference>
<dbReference type="PANTHER" id="PTHR43201">
    <property type="entry name" value="ACYL-COA SYNTHETASE"/>
    <property type="match status" value="1"/>
</dbReference>
<comment type="similarity">
    <text evidence="1">Belongs to the ATP-dependent AMP-binding enzyme family.</text>
</comment>
<gene>
    <name evidence="3" type="primary">aas</name>
    <name evidence="3" type="ORF">BRLA_c032000</name>
</gene>
<dbReference type="PROSITE" id="PS00455">
    <property type="entry name" value="AMP_BINDING"/>
    <property type="match status" value="1"/>
</dbReference>
<accession>A0A075R4N4</accession>
<dbReference type="SUPFAM" id="SSF69593">
    <property type="entry name" value="Glycerol-3-phosphate (1)-acyltransferase"/>
    <property type="match status" value="1"/>
</dbReference>
<name>A0A075R4N4_BRELA</name>
<keyword evidence="4" id="KW-1185">Reference proteome</keyword>
<dbReference type="Gene3D" id="3.30.300.30">
    <property type="match status" value="1"/>
</dbReference>
<dbReference type="Proteomes" id="UP000005850">
    <property type="component" value="Chromosome"/>
</dbReference>
<dbReference type="InterPro" id="IPR002123">
    <property type="entry name" value="Plipid/glycerol_acylTrfase"/>
</dbReference>
<dbReference type="eggNOG" id="COG0318">
    <property type="taxonomic scope" value="Bacteria"/>
</dbReference>
<dbReference type="PANTHER" id="PTHR43201:SF8">
    <property type="entry name" value="ACYL-COA SYNTHETASE FAMILY MEMBER 3"/>
    <property type="match status" value="1"/>
</dbReference>
<dbReference type="SMART" id="SM00563">
    <property type="entry name" value="PlsC"/>
    <property type="match status" value="1"/>
</dbReference>